<dbReference type="GO" id="GO:0000724">
    <property type="term" value="P:double-strand break repair via homologous recombination"/>
    <property type="evidence" value="ECO:0007669"/>
    <property type="project" value="TreeGrafter"/>
</dbReference>
<comment type="cofactor">
    <cofactor evidence="8">
        <name>a divalent metal cation</name>
        <dbReference type="ChEBI" id="CHEBI:60240"/>
    </cofactor>
</comment>
<keyword evidence="3 8" id="KW-0227">DNA damage</keyword>
<keyword evidence="6 8" id="KW-0234">DNA repair</keyword>
<dbReference type="InterPro" id="IPR050381">
    <property type="entry name" value="SLX1_endonuclease"/>
</dbReference>
<dbReference type="Proteomes" id="UP000307440">
    <property type="component" value="Unassembled WGS sequence"/>
</dbReference>
<sequence length="765" mass="81918">MAPPHSFPAFYACYLLKSIQTPDSKTVYIGSTPSPIRRIRQHNGEVAAGAKKTKNGRPWVMQMLVHGFPSRSAALQFEWAWQHPSKSRYLRGEHGEPLFTRNAKSMNSCIRVVRAMIRTQPFSFWPLHVKLFTEEAVVVWGGCDKADKSESSIVEQDYLVNLGLVSKPANGKGKSKATLAPSPFPTGFTCVVELEGVDGRSGHKFGSGRVGPLEDTDEHFTSRILSKNTALIASGRAPPCSVCSIPVHDFGGKNALSTSLCPHDSCTSVSHLTCLSRVFIENEPSSSAFSLVPRGGDCPSCGKYTLWGDIVKGSYRRSRGNAVVPEEDEEEDDVHTEVDPEDLEQDVDDLENAMQGLRLGGEGSPRKATKGKGKAASKVTAKPATIIKRRGRPAKTAADSSSGEEFDFSGIRASSSSRSEGSVRRGRGRPRKVQESVSVTKRLPGRPKKPDSESVTSSPVTKRKLGRPKKSDSESVPSTPTTTRRPGRPKKVSASPATTRRLGGPKKSDSESVSASPMATRRLGRPKKSDSESVYASPATTRKPGRPKKSDSESVPASPVTRRKPGRPRKKDDDSEPPSESGASSATLEKRKRQATGRNPSSTGATKTKPALTTKPKSKSKPKSLGTTFEDLGPSGHSPDTSSDYDLVSALRALSTADSNTGMMSASAITPNRKRIQLEPSNAPQGMATTGTVRGYNTQASIVISSGPGSGGSDTSSSELEYLGMTPSRGIWESPVSALGSGYRIALQSASTNAKYDQEVIELSD</sequence>
<comment type="similarity">
    <text evidence="8">Belongs to the SLX1 family.</text>
</comment>
<comment type="subunit">
    <text evidence="8">Forms a heterodimer with SLX4.</text>
</comment>
<feature type="domain" description="GIY-YIG" evidence="10">
    <location>
        <begin position="9"/>
        <end position="91"/>
    </location>
</feature>
<proteinExistence type="inferred from homology"/>
<dbReference type="GO" id="GO:0008821">
    <property type="term" value="F:crossover junction DNA endonuclease activity"/>
    <property type="evidence" value="ECO:0007669"/>
    <property type="project" value="TreeGrafter"/>
</dbReference>
<dbReference type="GO" id="GO:0033557">
    <property type="term" value="C:Slx1-Slx4 complex"/>
    <property type="evidence" value="ECO:0007669"/>
    <property type="project" value="UniProtKB-UniRule"/>
</dbReference>
<dbReference type="InterPro" id="IPR017956">
    <property type="entry name" value="AT_hook_DNA-bd_motif"/>
</dbReference>
<keyword evidence="4 8" id="KW-0378">Hydrolase</keyword>
<dbReference type="AlphaFoldDB" id="A0A5C3L0C7"/>
<dbReference type="GO" id="GO:0017108">
    <property type="term" value="F:5'-flap endonuclease activity"/>
    <property type="evidence" value="ECO:0007669"/>
    <property type="project" value="InterPro"/>
</dbReference>
<feature type="region of interest" description="Disordered" evidence="9">
    <location>
        <begin position="660"/>
        <end position="691"/>
    </location>
</feature>
<feature type="compositionally biased region" description="Low complexity" evidence="9">
    <location>
        <begin position="474"/>
        <end position="484"/>
    </location>
</feature>
<dbReference type="PROSITE" id="PS50164">
    <property type="entry name" value="GIY_YIG"/>
    <property type="match status" value="1"/>
</dbReference>
<feature type="compositionally biased region" description="Low complexity" evidence="9">
    <location>
        <begin position="409"/>
        <end position="420"/>
    </location>
</feature>
<dbReference type="Gene3D" id="3.30.40.10">
    <property type="entry name" value="Zinc/RING finger domain, C3HC4 (zinc finger)"/>
    <property type="match status" value="1"/>
</dbReference>
<evidence type="ECO:0000313" key="11">
    <source>
        <dbReference type="EMBL" id="TFK25543.1"/>
    </source>
</evidence>
<feature type="compositionally biased region" description="Low complexity" evidence="9">
    <location>
        <begin position="603"/>
        <end position="615"/>
    </location>
</feature>
<dbReference type="Pfam" id="PF21202">
    <property type="entry name" value="SLX1_C"/>
    <property type="match status" value="1"/>
</dbReference>
<dbReference type="OrthoDB" id="24645at2759"/>
<dbReference type="CDD" id="cd10455">
    <property type="entry name" value="GIY-YIG_SLX1"/>
    <property type="match status" value="1"/>
</dbReference>
<dbReference type="InterPro" id="IPR000305">
    <property type="entry name" value="GIY-YIG_endonuc"/>
</dbReference>
<dbReference type="InterPro" id="IPR013083">
    <property type="entry name" value="Znf_RING/FYVE/PHD"/>
</dbReference>
<organism evidence="11 12">
    <name type="scientific">Coprinopsis marcescibilis</name>
    <name type="common">Agaric fungus</name>
    <name type="synonym">Psathyrella marcescibilis</name>
    <dbReference type="NCBI Taxonomy" id="230819"/>
    <lineage>
        <taxon>Eukaryota</taxon>
        <taxon>Fungi</taxon>
        <taxon>Dikarya</taxon>
        <taxon>Basidiomycota</taxon>
        <taxon>Agaricomycotina</taxon>
        <taxon>Agaricomycetes</taxon>
        <taxon>Agaricomycetidae</taxon>
        <taxon>Agaricales</taxon>
        <taxon>Agaricineae</taxon>
        <taxon>Psathyrellaceae</taxon>
        <taxon>Coprinopsis</taxon>
    </lineage>
</organism>
<dbReference type="InterPro" id="IPR035901">
    <property type="entry name" value="GIY-YIG_endonuc_sf"/>
</dbReference>
<dbReference type="HAMAP" id="MF_03100">
    <property type="entry name" value="Endonuc_su_Slx1"/>
    <property type="match status" value="1"/>
</dbReference>
<feature type="compositionally biased region" description="Polar residues" evidence="9">
    <location>
        <begin position="660"/>
        <end position="670"/>
    </location>
</feature>
<name>A0A5C3L0C7_COPMA</name>
<evidence type="ECO:0000256" key="2">
    <source>
        <dbReference type="ARBA" id="ARBA00022759"/>
    </source>
</evidence>
<dbReference type="EMBL" id="ML210185">
    <property type="protein sequence ID" value="TFK25543.1"/>
    <property type="molecule type" value="Genomic_DNA"/>
</dbReference>
<dbReference type="PRINTS" id="PR00929">
    <property type="entry name" value="ATHOOK"/>
</dbReference>
<keyword evidence="7 8" id="KW-0539">Nucleus</keyword>
<evidence type="ECO:0000256" key="8">
    <source>
        <dbReference type="HAMAP-Rule" id="MF_03100"/>
    </source>
</evidence>
<feature type="compositionally biased region" description="Polar residues" evidence="9">
    <location>
        <begin position="679"/>
        <end position="691"/>
    </location>
</feature>
<evidence type="ECO:0000256" key="9">
    <source>
        <dbReference type="SAM" id="MobiDB-lite"/>
    </source>
</evidence>
<dbReference type="SUPFAM" id="SSF82771">
    <property type="entry name" value="GIY-YIG endonuclease"/>
    <property type="match status" value="1"/>
</dbReference>
<accession>A0A5C3L0C7</accession>
<evidence type="ECO:0000256" key="4">
    <source>
        <dbReference type="ARBA" id="ARBA00022801"/>
    </source>
</evidence>
<feature type="region of interest" description="Disordered" evidence="9">
    <location>
        <begin position="319"/>
        <end position="644"/>
    </location>
</feature>
<keyword evidence="12" id="KW-1185">Reference proteome</keyword>
<feature type="compositionally biased region" description="Acidic residues" evidence="9">
    <location>
        <begin position="325"/>
        <end position="351"/>
    </location>
</feature>
<evidence type="ECO:0000256" key="7">
    <source>
        <dbReference type="ARBA" id="ARBA00023242"/>
    </source>
</evidence>
<comment type="function">
    <text evidence="8">Catalytic subunit of the SLX1-SLX4 structure-specific endonuclease that resolves DNA secondary structures generated during DNA repair and recombination. Has endonuclease activity towards branched DNA substrates, introducing single-strand cuts in duplex DNA close to junctions with ss-DNA.</text>
</comment>
<evidence type="ECO:0000256" key="5">
    <source>
        <dbReference type="ARBA" id="ARBA00023172"/>
    </source>
</evidence>
<dbReference type="InterPro" id="IPR048749">
    <property type="entry name" value="SLX1_C"/>
</dbReference>
<dbReference type="Pfam" id="PF01541">
    <property type="entry name" value="GIY-YIG"/>
    <property type="match status" value="1"/>
</dbReference>
<keyword evidence="5 8" id="KW-0233">DNA recombination</keyword>
<keyword evidence="2 8" id="KW-0255">Endonuclease</keyword>
<evidence type="ECO:0000259" key="10">
    <source>
        <dbReference type="PROSITE" id="PS50164"/>
    </source>
</evidence>
<comment type="caution">
    <text evidence="8">Lacks conserved residue(s) required for the propagation of feature annotation.</text>
</comment>
<protein>
    <recommendedName>
        <fullName evidence="10">GIY-YIG domain-containing protein</fullName>
    </recommendedName>
</protein>
<feature type="region of interest" description="Disordered" evidence="9">
    <location>
        <begin position="702"/>
        <end position="721"/>
    </location>
</feature>
<dbReference type="InterPro" id="IPR027520">
    <property type="entry name" value="Slx1"/>
</dbReference>
<dbReference type="PANTHER" id="PTHR20208:SF10">
    <property type="entry name" value="STRUCTURE-SPECIFIC ENDONUCLEASE SUBUNIT SLX1"/>
    <property type="match status" value="1"/>
</dbReference>
<gene>
    <name evidence="11" type="ORF">FA15DRAFT_668424</name>
</gene>
<dbReference type="STRING" id="230819.A0A5C3L0C7"/>
<dbReference type="GO" id="GO:0003677">
    <property type="term" value="F:DNA binding"/>
    <property type="evidence" value="ECO:0007669"/>
    <property type="project" value="InterPro"/>
</dbReference>
<dbReference type="PANTHER" id="PTHR20208">
    <property type="entry name" value="STRUCTURE-SPECIFIC ENDONUCLEASE SUBUNIT SLX1"/>
    <property type="match status" value="1"/>
</dbReference>
<comment type="subcellular location">
    <subcellularLocation>
        <location evidence="8">Nucleus</location>
    </subcellularLocation>
</comment>
<evidence type="ECO:0000256" key="6">
    <source>
        <dbReference type="ARBA" id="ARBA00023204"/>
    </source>
</evidence>
<evidence type="ECO:0000256" key="1">
    <source>
        <dbReference type="ARBA" id="ARBA00022722"/>
    </source>
</evidence>
<keyword evidence="1 8" id="KW-0540">Nuclease</keyword>
<evidence type="ECO:0000313" key="12">
    <source>
        <dbReference type="Proteomes" id="UP000307440"/>
    </source>
</evidence>
<dbReference type="Gene3D" id="3.40.1440.10">
    <property type="entry name" value="GIY-YIG endonuclease"/>
    <property type="match status" value="1"/>
</dbReference>
<evidence type="ECO:0000256" key="3">
    <source>
        <dbReference type="ARBA" id="ARBA00022763"/>
    </source>
</evidence>
<dbReference type="SMART" id="SM00384">
    <property type="entry name" value="AT_hook"/>
    <property type="match status" value="9"/>
</dbReference>
<reference evidence="11 12" key="1">
    <citation type="journal article" date="2019" name="Nat. Ecol. Evol.">
        <title>Megaphylogeny resolves global patterns of mushroom evolution.</title>
        <authorList>
            <person name="Varga T."/>
            <person name="Krizsan K."/>
            <person name="Foldi C."/>
            <person name="Dima B."/>
            <person name="Sanchez-Garcia M."/>
            <person name="Sanchez-Ramirez S."/>
            <person name="Szollosi G.J."/>
            <person name="Szarkandi J.G."/>
            <person name="Papp V."/>
            <person name="Albert L."/>
            <person name="Andreopoulos W."/>
            <person name="Angelini C."/>
            <person name="Antonin V."/>
            <person name="Barry K.W."/>
            <person name="Bougher N.L."/>
            <person name="Buchanan P."/>
            <person name="Buyck B."/>
            <person name="Bense V."/>
            <person name="Catcheside P."/>
            <person name="Chovatia M."/>
            <person name="Cooper J."/>
            <person name="Damon W."/>
            <person name="Desjardin D."/>
            <person name="Finy P."/>
            <person name="Geml J."/>
            <person name="Haridas S."/>
            <person name="Hughes K."/>
            <person name="Justo A."/>
            <person name="Karasinski D."/>
            <person name="Kautmanova I."/>
            <person name="Kiss B."/>
            <person name="Kocsube S."/>
            <person name="Kotiranta H."/>
            <person name="LaButti K.M."/>
            <person name="Lechner B.E."/>
            <person name="Liimatainen K."/>
            <person name="Lipzen A."/>
            <person name="Lukacs Z."/>
            <person name="Mihaltcheva S."/>
            <person name="Morgado L.N."/>
            <person name="Niskanen T."/>
            <person name="Noordeloos M.E."/>
            <person name="Ohm R.A."/>
            <person name="Ortiz-Santana B."/>
            <person name="Ovrebo C."/>
            <person name="Racz N."/>
            <person name="Riley R."/>
            <person name="Savchenko A."/>
            <person name="Shiryaev A."/>
            <person name="Soop K."/>
            <person name="Spirin V."/>
            <person name="Szebenyi C."/>
            <person name="Tomsovsky M."/>
            <person name="Tulloss R.E."/>
            <person name="Uehling J."/>
            <person name="Grigoriev I.V."/>
            <person name="Vagvolgyi C."/>
            <person name="Papp T."/>
            <person name="Martin F.M."/>
            <person name="Miettinen O."/>
            <person name="Hibbett D.S."/>
            <person name="Nagy L.G."/>
        </authorList>
    </citation>
    <scope>NUCLEOTIDE SEQUENCE [LARGE SCALE GENOMIC DNA]</scope>
    <source>
        <strain evidence="11 12">CBS 121175</strain>
    </source>
</reference>